<evidence type="ECO:0000313" key="3">
    <source>
        <dbReference type="EMBL" id="MCW0485042.1"/>
    </source>
</evidence>
<keyword evidence="2" id="KW-0472">Membrane</keyword>
<keyword evidence="4" id="KW-1185">Reference proteome</keyword>
<proteinExistence type="predicted"/>
<feature type="region of interest" description="Disordered" evidence="1">
    <location>
        <begin position="23"/>
        <end position="48"/>
    </location>
</feature>
<feature type="transmembrane region" description="Helical" evidence="2">
    <location>
        <begin position="107"/>
        <end position="126"/>
    </location>
</feature>
<dbReference type="EMBL" id="JAPAAF010000095">
    <property type="protein sequence ID" value="MCW0485042.1"/>
    <property type="molecule type" value="Genomic_DNA"/>
</dbReference>
<organism evidence="3 4">
    <name type="scientific">Gaoshiqia sediminis</name>
    <dbReference type="NCBI Taxonomy" id="2986998"/>
    <lineage>
        <taxon>Bacteria</taxon>
        <taxon>Pseudomonadati</taxon>
        <taxon>Bacteroidota</taxon>
        <taxon>Bacteroidia</taxon>
        <taxon>Marinilabiliales</taxon>
        <taxon>Prolixibacteraceae</taxon>
        <taxon>Gaoshiqia</taxon>
    </lineage>
</organism>
<protein>
    <submittedName>
        <fullName evidence="3">Uncharacterized protein</fullName>
    </submittedName>
</protein>
<comment type="caution">
    <text evidence="3">The sequence shown here is derived from an EMBL/GenBank/DDBJ whole genome shotgun (WGS) entry which is preliminary data.</text>
</comment>
<dbReference type="RefSeq" id="WP_282593628.1">
    <property type="nucleotide sequence ID" value="NZ_JAPAAF010000095.1"/>
</dbReference>
<keyword evidence="2" id="KW-1133">Transmembrane helix</keyword>
<reference evidence="3" key="1">
    <citation type="submission" date="2022-10" db="EMBL/GenBank/DDBJ databases">
        <title>Gaoshiqiia sediminis gen. nov., sp. nov., isolated from coastal sediment.</title>
        <authorList>
            <person name="Yu W.X."/>
            <person name="Mu D.S."/>
            <person name="Du J.Z."/>
            <person name="Liang Y.Q."/>
        </authorList>
    </citation>
    <scope>NUCLEOTIDE SEQUENCE</scope>
    <source>
        <strain evidence="3">A06</strain>
    </source>
</reference>
<evidence type="ECO:0000313" key="4">
    <source>
        <dbReference type="Proteomes" id="UP001163821"/>
    </source>
</evidence>
<evidence type="ECO:0000256" key="2">
    <source>
        <dbReference type="SAM" id="Phobius"/>
    </source>
</evidence>
<dbReference type="AlphaFoldDB" id="A0AA42CBB7"/>
<keyword evidence="2" id="KW-0812">Transmembrane</keyword>
<accession>A0AA42CBB7</accession>
<sequence length="165" mass="19646">MTTNAVIHEMFEELKSKLQAMEDKIDSRTEINDPSKEDKEKQRQQDRQSAERILRQIAGHLEAIQRETGSVRADMKDLETRFSLKLEEHREIQHQQYRLKTTRRTTIQSFILLTFFLVGSIPINICQSEKISRMRGNDWKYRYIRMNKGITEKELTQLDSLLYVN</sequence>
<name>A0AA42CBB7_9BACT</name>
<dbReference type="Proteomes" id="UP001163821">
    <property type="component" value="Unassembled WGS sequence"/>
</dbReference>
<evidence type="ECO:0000256" key="1">
    <source>
        <dbReference type="SAM" id="MobiDB-lite"/>
    </source>
</evidence>
<gene>
    <name evidence="3" type="ORF">N2K84_20100</name>
</gene>